<dbReference type="InterPro" id="IPR002110">
    <property type="entry name" value="Ankyrin_rpt"/>
</dbReference>
<name>A0AAD9J1D4_9ANNE</name>
<evidence type="ECO:0008006" key="6">
    <source>
        <dbReference type="Google" id="ProtNLM"/>
    </source>
</evidence>
<organism evidence="4 5">
    <name type="scientific">Paralvinella palmiformis</name>
    <dbReference type="NCBI Taxonomy" id="53620"/>
    <lineage>
        <taxon>Eukaryota</taxon>
        <taxon>Metazoa</taxon>
        <taxon>Spiralia</taxon>
        <taxon>Lophotrochozoa</taxon>
        <taxon>Annelida</taxon>
        <taxon>Polychaeta</taxon>
        <taxon>Sedentaria</taxon>
        <taxon>Canalipalpata</taxon>
        <taxon>Terebellida</taxon>
        <taxon>Terebelliformia</taxon>
        <taxon>Alvinellidae</taxon>
        <taxon>Paralvinella</taxon>
    </lineage>
</organism>
<keyword evidence="1" id="KW-0677">Repeat</keyword>
<dbReference type="PANTHER" id="PTHR24198">
    <property type="entry name" value="ANKYRIN REPEAT AND PROTEIN KINASE DOMAIN-CONTAINING PROTEIN"/>
    <property type="match status" value="1"/>
</dbReference>
<keyword evidence="2 3" id="KW-0040">ANK repeat</keyword>
<gene>
    <name evidence="4" type="ORF">LSH36_780g02065</name>
</gene>
<feature type="repeat" description="ANK" evidence="3">
    <location>
        <begin position="44"/>
        <end position="76"/>
    </location>
</feature>
<keyword evidence="5" id="KW-1185">Reference proteome</keyword>
<dbReference type="PROSITE" id="PS50297">
    <property type="entry name" value="ANK_REP_REGION"/>
    <property type="match status" value="3"/>
</dbReference>
<feature type="repeat" description="ANK" evidence="3">
    <location>
        <begin position="110"/>
        <end position="146"/>
    </location>
</feature>
<reference evidence="4" key="1">
    <citation type="journal article" date="2023" name="Mol. Biol. Evol.">
        <title>Third-Generation Sequencing Reveals the Adaptive Role of the Epigenome in Three Deep-Sea Polychaetes.</title>
        <authorList>
            <person name="Perez M."/>
            <person name="Aroh O."/>
            <person name="Sun Y."/>
            <person name="Lan Y."/>
            <person name="Juniper S.K."/>
            <person name="Young C.R."/>
            <person name="Angers B."/>
            <person name="Qian P.Y."/>
        </authorList>
    </citation>
    <scope>NUCLEOTIDE SEQUENCE</scope>
    <source>
        <strain evidence="4">P08H-3</strain>
    </source>
</reference>
<dbReference type="EMBL" id="JAODUP010000780">
    <property type="protein sequence ID" value="KAK2144180.1"/>
    <property type="molecule type" value="Genomic_DNA"/>
</dbReference>
<dbReference type="SMART" id="SM00248">
    <property type="entry name" value="ANK"/>
    <property type="match status" value="5"/>
</dbReference>
<dbReference type="PANTHER" id="PTHR24198:SF165">
    <property type="entry name" value="ANKYRIN REPEAT-CONTAINING PROTEIN-RELATED"/>
    <property type="match status" value="1"/>
</dbReference>
<evidence type="ECO:0000256" key="3">
    <source>
        <dbReference type="PROSITE-ProRule" id="PRU00023"/>
    </source>
</evidence>
<dbReference type="SUPFAM" id="SSF48403">
    <property type="entry name" value="Ankyrin repeat"/>
    <property type="match status" value="1"/>
</dbReference>
<dbReference type="Pfam" id="PF12796">
    <property type="entry name" value="Ank_2"/>
    <property type="match status" value="1"/>
</dbReference>
<dbReference type="InterPro" id="IPR036770">
    <property type="entry name" value="Ankyrin_rpt-contain_sf"/>
</dbReference>
<dbReference type="PROSITE" id="PS50088">
    <property type="entry name" value="ANK_REPEAT"/>
    <property type="match status" value="3"/>
</dbReference>
<evidence type="ECO:0000313" key="5">
    <source>
        <dbReference type="Proteomes" id="UP001208570"/>
    </source>
</evidence>
<protein>
    <recommendedName>
        <fullName evidence="6">Ankyrin repeat protein</fullName>
    </recommendedName>
</protein>
<comment type="caution">
    <text evidence="4">The sequence shown here is derived from an EMBL/GenBank/DDBJ whole genome shotgun (WGS) entry which is preliminary data.</text>
</comment>
<dbReference type="Proteomes" id="UP001208570">
    <property type="component" value="Unassembled WGS sequence"/>
</dbReference>
<accession>A0AAD9J1D4</accession>
<dbReference type="AlphaFoldDB" id="A0AAD9J1D4"/>
<dbReference type="Pfam" id="PF00023">
    <property type="entry name" value="Ank"/>
    <property type="match status" value="1"/>
</dbReference>
<evidence type="ECO:0000256" key="2">
    <source>
        <dbReference type="ARBA" id="ARBA00023043"/>
    </source>
</evidence>
<evidence type="ECO:0000256" key="1">
    <source>
        <dbReference type="ARBA" id="ARBA00022737"/>
    </source>
</evidence>
<evidence type="ECO:0000313" key="4">
    <source>
        <dbReference type="EMBL" id="KAK2144180.1"/>
    </source>
</evidence>
<proteinExistence type="predicted"/>
<feature type="repeat" description="ANK" evidence="3">
    <location>
        <begin position="77"/>
        <end position="109"/>
    </location>
</feature>
<dbReference type="Gene3D" id="1.25.40.20">
    <property type="entry name" value="Ankyrin repeat-containing domain"/>
    <property type="match status" value="2"/>
</dbReference>
<sequence length="193" mass="21960">MEEDERYYYALQADDLVCLRRLLREGANVNHIFVGLNDIGLRPSMWSALHICCEKGHFDSAKELLDAGADPNVNDRWNWTPLFYAAQREWHNLVQLLLKYGSDVNARDIQGRTSLHFCVDSYDTEYGTRCMKTLLENGADPSVGDMLGRTPLWLCAAADGHIEHMELLLESGPCGLNILDVREKRTPIQVDSY</sequence>